<dbReference type="AlphaFoldDB" id="A0A9D9IGK0"/>
<feature type="domain" description="DUF4422" evidence="1">
    <location>
        <begin position="7"/>
        <end position="237"/>
    </location>
</feature>
<gene>
    <name evidence="2" type="ORF">IAB82_07815</name>
</gene>
<comment type="caution">
    <text evidence="2">The sequence shown here is derived from an EMBL/GenBank/DDBJ whole genome shotgun (WGS) entry which is preliminary data.</text>
</comment>
<evidence type="ECO:0000313" key="2">
    <source>
        <dbReference type="EMBL" id="MBO8471681.1"/>
    </source>
</evidence>
<accession>A0A9D9IGK0</accession>
<dbReference type="EMBL" id="JADIMB010000117">
    <property type="protein sequence ID" value="MBO8471681.1"/>
    <property type="molecule type" value="Genomic_DNA"/>
</dbReference>
<organism evidence="2 3">
    <name type="scientific">Candidatus Cryptobacteroides faecavium</name>
    <dbReference type="NCBI Taxonomy" id="2840762"/>
    <lineage>
        <taxon>Bacteria</taxon>
        <taxon>Pseudomonadati</taxon>
        <taxon>Bacteroidota</taxon>
        <taxon>Bacteroidia</taxon>
        <taxon>Bacteroidales</taxon>
        <taxon>Candidatus Cryptobacteroides</taxon>
    </lineage>
</organism>
<reference evidence="2" key="2">
    <citation type="journal article" date="2021" name="PeerJ">
        <title>Extensive microbial diversity within the chicken gut microbiome revealed by metagenomics and culture.</title>
        <authorList>
            <person name="Gilroy R."/>
            <person name="Ravi A."/>
            <person name="Getino M."/>
            <person name="Pursley I."/>
            <person name="Horton D.L."/>
            <person name="Alikhan N.F."/>
            <person name="Baker D."/>
            <person name="Gharbi K."/>
            <person name="Hall N."/>
            <person name="Watson M."/>
            <person name="Adriaenssens E.M."/>
            <person name="Foster-Nyarko E."/>
            <person name="Jarju S."/>
            <person name="Secka A."/>
            <person name="Antonio M."/>
            <person name="Oren A."/>
            <person name="Chaudhuri R.R."/>
            <person name="La Ragione R."/>
            <person name="Hildebrand F."/>
            <person name="Pallen M.J."/>
        </authorList>
    </citation>
    <scope>NUCLEOTIDE SEQUENCE</scope>
    <source>
        <strain evidence="2">B2-22910</strain>
    </source>
</reference>
<protein>
    <submittedName>
        <fullName evidence="2">DUF4422 domain-containing protein</fullName>
    </submittedName>
</protein>
<dbReference type="Proteomes" id="UP000823603">
    <property type="component" value="Unassembled WGS sequence"/>
</dbReference>
<sequence>MHPSETKILVCCHKPADIPDNGIFLPVHCGKALSDKDLGMTGDDTGDNISAKNPNYCELTALYWAWKNLKGTEYIGLYHYRRFFSFKFVDYMHGLSGKKVTVKVKDWSSNKVTDTKIRRILKHNDIILAQPEQFPMSIAEQYISCHSSADLEVARKVISELFPEYLRSFDHIMNNTCRLSECNMFITRWNIFDNYCNWLFNIMSHAEQNMVISDDPYQRRVFGFLAERLLNVYCYHNRLKTAYRPICMVVSQI</sequence>
<evidence type="ECO:0000259" key="1">
    <source>
        <dbReference type="Pfam" id="PF14393"/>
    </source>
</evidence>
<dbReference type="InterPro" id="IPR025536">
    <property type="entry name" value="DUF4422"/>
</dbReference>
<dbReference type="Pfam" id="PF14393">
    <property type="entry name" value="DUF4422"/>
    <property type="match status" value="1"/>
</dbReference>
<name>A0A9D9IGK0_9BACT</name>
<proteinExistence type="predicted"/>
<reference evidence="2" key="1">
    <citation type="submission" date="2020-10" db="EMBL/GenBank/DDBJ databases">
        <authorList>
            <person name="Gilroy R."/>
        </authorList>
    </citation>
    <scope>NUCLEOTIDE SEQUENCE</scope>
    <source>
        <strain evidence="2">B2-22910</strain>
    </source>
</reference>
<evidence type="ECO:0000313" key="3">
    <source>
        <dbReference type="Proteomes" id="UP000823603"/>
    </source>
</evidence>